<evidence type="ECO:0000256" key="1">
    <source>
        <dbReference type="ARBA" id="ARBA00006817"/>
    </source>
</evidence>
<accession>A0A4U0RCV0</accession>
<protein>
    <submittedName>
        <fullName evidence="3">ATPase</fullName>
    </submittedName>
</protein>
<proteinExistence type="inferred from homology"/>
<evidence type="ECO:0000313" key="4">
    <source>
        <dbReference type="Proteomes" id="UP000305778"/>
    </source>
</evidence>
<name>A0A4U0RCV0_9ACTN</name>
<dbReference type="InterPro" id="IPR013538">
    <property type="entry name" value="ASHA1/2-like_C"/>
</dbReference>
<evidence type="ECO:0000259" key="2">
    <source>
        <dbReference type="Pfam" id="PF08327"/>
    </source>
</evidence>
<sequence length="157" mass="17110">MIATTDLATQVYQVFIKASSEKIWQAITTPEVSARYFHGARIEAGPERYVSHGPDGATWGDGPVLEFDPPRRLVHEWRSMYDPDMAAEQPSRVTWEIEPQEGGYCKLTLTHDKLDGAPKTAQSVSGPGWMFVLSGLKTLMETGASLTESGLPAGTAA</sequence>
<dbReference type="EMBL" id="SUMC01000261">
    <property type="protein sequence ID" value="TJZ93171.1"/>
    <property type="molecule type" value="Genomic_DNA"/>
</dbReference>
<dbReference type="CDD" id="cd08893">
    <property type="entry name" value="SRPBCC_CalC_Aha1-like_GntR-HTH"/>
    <property type="match status" value="1"/>
</dbReference>
<dbReference type="SUPFAM" id="SSF55961">
    <property type="entry name" value="Bet v1-like"/>
    <property type="match status" value="1"/>
</dbReference>
<feature type="domain" description="Activator of Hsp90 ATPase homologue 1/2-like C-terminal" evidence="2">
    <location>
        <begin position="17"/>
        <end position="141"/>
    </location>
</feature>
<dbReference type="Gene3D" id="3.30.530.20">
    <property type="match status" value="1"/>
</dbReference>
<evidence type="ECO:0000313" key="3">
    <source>
        <dbReference type="EMBL" id="TJZ93171.1"/>
    </source>
</evidence>
<organism evidence="3 4">
    <name type="scientific">Actinacidiphila oryziradicis</name>
    <dbReference type="NCBI Taxonomy" id="2571141"/>
    <lineage>
        <taxon>Bacteria</taxon>
        <taxon>Bacillati</taxon>
        <taxon>Actinomycetota</taxon>
        <taxon>Actinomycetes</taxon>
        <taxon>Kitasatosporales</taxon>
        <taxon>Streptomycetaceae</taxon>
        <taxon>Actinacidiphila</taxon>
    </lineage>
</organism>
<keyword evidence="4" id="KW-1185">Reference proteome</keyword>
<dbReference type="Pfam" id="PF08327">
    <property type="entry name" value="AHSA1"/>
    <property type="match status" value="1"/>
</dbReference>
<dbReference type="OrthoDB" id="9815653at2"/>
<comment type="similarity">
    <text evidence="1">Belongs to the AHA1 family.</text>
</comment>
<gene>
    <name evidence="3" type="ORF">FCI23_54695</name>
</gene>
<dbReference type="Proteomes" id="UP000305778">
    <property type="component" value="Unassembled WGS sequence"/>
</dbReference>
<dbReference type="InterPro" id="IPR023393">
    <property type="entry name" value="START-like_dom_sf"/>
</dbReference>
<dbReference type="RefSeq" id="WP_136731633.1">
    <property type="nucleotide sequence ID" value="NZ_SUMC01000261.1"/>
</dbReference>
<comment type="caution">
    <text evidence="3">The sequence shown here is derived from an EMBL/GenBank/DDBJ whole genome shotgun (WGS) entry which is preliminary data.</text>
</comment>
<reference evidence="3 4" key="1">
    <citation type="submission" date="2019-04" db="EMBL/GenBank/DDBJ databases">
        <title>Streptomyces oryziradicis sp. nov., a novel actinomycete isolated from rhizosphere soil of rice (Oryza sativa L.).</title>
        <authorList>
            <person name="Li C."/>
        </authorList>
    </citation>
    <scope>NUCLEOTIDE SEQUENCE [LARGE SCALE GENOMIC DNA]</scope>
    <source>
        <strain evidence="3 4">NEAU-C40</strain>
    </source>
</reference>
<dbReference type="AlphaFoldDB" id="A0A4U0RCV0"/>